<gene>
    <name evidence="2" type="ORF">MNBD_BACTEROID01-1850</name>
</gene>
<protein>
    <recommendedName>
        <fullName evidence="1">DUF5683 domain-containing protein</fullName>
    </recommendedName>
</protein>
<evidence type="ECO:0000259" key="1">
    <source>
        <dbReference type="Pfam" id="PF18935"/>
    </source>
</evidence>
<feature type="domain" description="DUF5683" evidence="1">
    <location>
        <begin position="38"/>
        <end position="197"/>
    </location>
</feature>
<organism evidence="2">
    <name type="scientific">hydrothermal vent metagenome</name>
    <dbReference type="NCBI Taxonomy" id="652676"/>
    <lineage>
        <taxon>unclassified sequences</taxon>
        <taxon>metagenomes</taxon>
        <taxon>ecological metagenomes</taxon>
    </lineage>
</organism>
<dbReference type="InterPro" id="IPR043738">
    <property type="entry name" value="DUF5683"/>
</dbReference>
<dbReference type="Pfam" id="PF18935">
    <property type="entry name" value="DUF5683"/>
    <property type="match status" value="1"/>
</dbReference>
<dbReference type="EMBL" id="UOEP01000093">
    <property type="protein sequence ID" value="VAW18927.1"/>
    <property type="molecule type" value="Genomic_DNA"/>
</dbReference>
<evidence type="ECO:0000313" key="2">
    <source>
        <dbReference type="EMBL" id="VAW18927.1"/>
    </source>
</evidence>
<sequence>MLKTMGRMSIVLFLLLVITVPVNARETVKDTISTQKKVHSPHKATIYSLILPGLGQAYNKKYWKIPLIYIGFGTIGYSINWNNGYYQIFQKAYKDLTDNDAGTTSYEDLFNPGDLSNPTRYSQVKDQLSRGADYYRRNRDLLIISAFGFYALNIIDASVDAHLFDFDISDDLTFNWQPSIIQFDSQKVFCINCTINF</sequence>
<proteinExistence type="predicted"/>
<dbReference type="AlphaFoldDB" id="A0A3B0TZQ1"/>
<accession>A0A3B0TZQ1</accession>
<reference evidence="2" key="1">
    <citation type="submission" date="2018-06" db="EMBL/GenBank/DDBJ databases">
        <authorList>
            <person name="Zhirakovskaya E."/>
        </authorList>
    </citation>
    <scope>NUCLEOTIDE SEQUENCE</scope>
</reference>
<name>A0A3B0TZQ1_9ZZZZ</name>